<gene>
    <name evidence="1" type="ORF">Tci_908089</name>
</gene>
<organism evidence="1">
    <name type="scientific">Tanacetum cinerariifolium</name>
    <name type="common">Dalmatian daisy</name>
    <name type="synonym">Chrysanthemum cinerariifolium</name>
    <dbReference type="NCBI Taxonomy" id="118510"/>
    <lineage>
        <taxon>Eukaryota</taxon>
        <taxon>Viridiplantae</taxon>
        <taxon>Streptophyta</taxon>
        <taxon>Embryophyta</taxon>
        <taxon>Tracheophyta</taxon>
        <taxon>Spermatophyta</taxon>
        <taxon>Magnoliopsida</taxon>
        <taxon>eudicotyledons</taxon>
        <taxon>Gunneridae</taxon>
        <taxon>Pentapetalae</taxon>
        <taxon>asterids</taxon>
        <taxon>campanulids</taxon>
        <taxon>Asterales</taxon>
        <taxon>Asteraceae</taxon>
        <taxon>Asteroideae</taxon>
        <taxon>Anthemideae</taxon>
        <taxon>Anthemidinae</taxon>
        <taxon>Tanacetum</taxon>
    </lineage>
</organism>
<protein>
    <submittedName>
        <fullName evidence="1">Palmitoyl-protein thioesterase 1-like</fullName>
    </submittedName>
</protein>
<dbReference type="AlphaFoldDB" id="A0A699VNW2"/>
<feature type="non-terminal residue" evidence="1">
    <location>
        <position position="36"/>
    </location>
</feature>
<name>A0A699VNW2_TANCI</name>
<accession>A0A699VNW2</accession>
<proteinExistence type="predicted"/>
<reference evidence="1" key="1">
    <citation type="journal article" date="2019" name="Sci. Rep.">
        <title>Draft genome of Tanacetum cinerariifolium, the natural source of mosquito coil.</title>
        <authorList>
            <person name="Yamashiro T."/>
            <person name="Shiraishi A."/>
            <person name="Satake H."/>
            <person name="Nakayama K."/>
        </authorList>
    </citation>
    <scope>NUCLEOTIDE SEQUENCE</scope>
</reference>
<feature type="non-terminal residue" evidence="1">
    <location>
        <position position="1"/>
    </location>
</feature>
<dbReference type="EMBL" id="BKCJ011467518">
    <property type="protein sequence ID" value="GFD36120.1"/>
    <property type="molecule type" value="Genomic_DNA"/>
</dbReference>
<evidence type="ECO:0000313" key="1">
    <source>
        <dbReference type="EMBL" id="GFD36120.1"/>
    </source>
</evidence>
<sequence length="36" mass="4027">QSGIFCKIADALIKSEIYSDYIQEHLAPSGYLKLPN</sequence>
<comment type="caution">
    <text evidence="1">The sequence shown here is derived from an EMBL/GenBank/DDBJ whole genome shotgun (WGS) entry which is preliminary data.</text>
</comment>